<proteinExistence type="predicted"/>
<dbReference type="SMART" id="SM00429">
    <property type="entry name" value="IPT"/>
    <property type="match status" value="4"/>
</dbReference>
<feature type="domain" description="IPT/TIG" evidence="2">
    <location>
        <begin position="205"/>
        <end position="286"/>
    </location>
</feature>
<dbReference type="InterPro" id="IPR014756">
    <property type="entry name" value="Ig_E-set"/>
</dbReference>
<dbReference type="Pfam" id="PF01833">
    <property type="entry name" value="TIG"/>
    <property type="match status" value="4"/>
</dbReference>
<dbReference type="CDD" id="cd00603">
    <property type="entry name" value="IPT_PCSR"/>
    <property type="match status" value="3"/>
</dbReference>
<evidence type="ECO:0000313" key="3">
    <source>
        <dbReference type="EMBL" id="RPD42656.1"/>
    </source>
</evidence>
<keyword evidence="1" id="KW-0732">Signal</keyword>
<feature type="domain" description="IPT/TIG" evidence="2">
    <location>
        <begin position="33"/>
        <end position="112"/>
    </location>
</feature>
<evidence type="ECO:0000313" key="4">
    <source>
        <dbReference type="Proteomes" id="UP000279089"/>
    </source>
</evidence>
<dbReference type="OrthoDB" id="1110382at2"/>
<accession>A0A3N4MKS9</accession>
<dbReference type="InterPro" id="IPR013783">
    <property type="entry name" value="Ig-like_fold"/>
</dbReference>
<dbReference type="InterPro" id="IPR052387">
    <property type="entry name" value="Fibrocystin"/>
</dbReference>
<sequence>MRKIFILCFFIMGAWFILLPSCKKNDPAPSGVIITGVSPAEAFPGETVTITGTQFSAVAGENHVYFNNIEAIVSSSTATELKAVVPQGAATGKVKVELNDVFAESPSDFVVKQATGSAPVITSFSPASGAAGADITITGHHFSTAAAQNNVLFNETVATVVTADSTSLTVKVPQGAITGAITITVEGRAVSSQQAFAVEDPAAPAPEVTEFAPQEGIAGDVIIIRGHHFSRRPEENLVTIGGKNARVTQADSNQLRVEIPGEAATDKIAVKVNGKEISTTQELTVFQFPVIASYSPVSGPPGTEVTVQGEHFGLTPGANTVYLEFSRAQVTYASGNMLKLIVPEGAKSGKISITANGITTRSNTAFEITGLCETPQEIGSYDLNATVGQEFMFMVLCASRTPEKNVITWGGGAVSTAHKVVDATNTIGEGYSFVYVTVPQGAQDGLVTITVNGQGVSSFDTYYIQQ</sequence>
<dbReference type="Proteomes" id="UP000279089">
    <property type="component" value="Unassembled WGS sequence"/>
</dbReference>
<feature type="domain" description="IPT/TIG" evidence="2">
    <location>
        <begin position="118"/>
        <end position="199"/>
    </location>
</feature>
<protein>
    <recommendedName>
        <fullName evidence="2">IPT/TIG domain-containing protein</fullName>
    </recommendedName>
</protein>
<gene>
    <name evidence="3" type="ORF">EG028_05685</name>
</gene>
<dbReference type="InterPro" id="IPR002909">
    <property type="entry name" value="IPT_dom"/>
</dbReference>
<dbReference type="PANTHER" id="PTHR46769:SF2">
    <property type="entry name" value="FIBROCYSTIN-L ISOFORM 2 PRECURSOR-RELATED"/>
    <property type="match status" value="1"/>
</dbReference>
<dbReference type="AlphaFoldDB" id="A0A3N4MKS9"/>
<evidence type="ECO:0000256" key="1">
    <source>
        <dbReference type="ARBA" id="ARBA00022729"/>
    </source>
</evidence>
<comment type="caution">
    <text evidence="3">The sequence shown here is derived from an EMBL/GenBank/DDBJ whole genome shotgun (WGS) entry which is preliminary data.</text>
</comment>
<dbReference type="RefSeq" id="WP_120515199.1">
    <property type="nucleotide sequence ID" value="NZ_QXZY01000003.1"/>
</dbReference>
<organism evidence="3 4">
    <name type="scientific">Chitinophaga barathri</name>
    <dbReference type="NCBI Taxonomy" id="1647451"/>
    <lineage>
        <taxon>Bacteria</taxon>
        <taxon>Pseudomonadati</taxon>
        <taxon>Bacteroidota</taxon>
        <taxon>Chitinophagia</taxon>
        <taxon>Chitinophagales</taxon>
        <taxon>Chitinophagaceae</taxon>
        <taxon>Chitinophaga</taxon>
    </lineage>
</organism>
<keyword evidence="4" id="KW-1185">Reference proteome</keyword>
<reference evidence="4" key="1">
    <citation type="submission" date="2018-11" db="EMBL/GenBank/DDBJ databases">
        <title>Chitinophaga lutea sp.nov., isolate from arsenic contaminated soil.</title>
        <authorList>
            <person name="Zong Y."/>
        </authorList>
    </citation>
    <scope>NUCLEOTIDE SEQUENCE [LARGE SCALE GENOMIC DNA]</scope>
    <source>
        <strain evidence="4">YLT18</strain>
    </source>
</reference>
<feature type="domain" description="IPT/TIG" evidence="2">
    <location>
        <begin position="288"/>
        <end position="369"/>
    </location>
</feature>
<dbReference type="PANTHER" id="PTHR46769">
    <property type="entry name" value="POLYCYSTIC KIDNEY AND HEPATIC DISEASE 1 (AUTOSOMAL RECESSIVE)-LIKE 1"/>
    <property type="match status" value="1"/>
</dbReference>
<dbReference type="EMBL" id="RMBX01000002">
    <property type="protein sequence ID" value="RPD42656.1"/>
    <property type="molecule type" value="Genomic_DNA"/>
</dbReference>
<dbReference type="Gene3D" id="2.60.40.10">
    <property type="entry name" value="Immunoglobulins"/>
    <property type="match status" value="4"/>
</dbReference>
<evidence type="ECO:0000259" key="2">
    <source>
        <dbReference type="SMART" id="SM00429"/>
    </source>
</evidence>
<name>A0A3N4MKS9_9BACT</name>
<dbReference type="SUPFAM" id="SSF81296">
    <property type="entry name" value="E set domains"/>
    <property type="match status" value="4"/>
</dbReference>